<dbReference type="Proteomes" id="UP001347796">
    <property type="component" value="Unassembled WGS sequence"/>
</dbReference>
<comment type="caution">
    <text evidence="2">The sequence shown here is derived from an EMBL/GenBank/DDBJ whole genome shotgun (WGS) entry which is preliminary data.</text>
</comment>
<dbReference type="AlphaFoldDB" id="A0AAN8K8Y2"/>
<feature type="region of interest" description="Disordered" evidence="1">
    <location>
        <begin position="68"/>
        <end position="91"/>
    </location>
</feature>
<reference evidence="2 3" key="1">
    <citation type="submission" date="2024-01" db="EMBL/GenBank/DDBJ databases">
        <title>The genome of the rayed Mediterranean limpet Patella caerulea (Linnaeus, 1758).</title>
        <authorList>
            <person name="Anh-Thu Weber A."/>
            <person name="Halstead-Nussloch G."/>
        </authorList>
    </citation>
    <scope>NUCLEOTIDE SEQUENCE [LARGE SCALE GENOMIC DNA]</scope>
    <source>
        <strain evidence="2">AATW-2023a</strain>
        <tissue evidence="2">Whole specimen</tissue>
    </source>
</reference>
<protein>
    <submittedName>
        <fullName evidence="2">Uncharacterized protein</fullName>
    </submittedName>
</protein>
<accession>A0AAN8K8Y2</accession>
<keyword evidence="3" id="KW-1185">Reference proteome</keyword>
<dbReference type="EMBL" id="JAZGQO010000002">
    <property type="protein sequence ID" value="KAK6191336.1"/>
    <property type="molecule type" value="Genomic_DNA"/>
</dbReference>
<sequence>MIHGTIFSNTDQIRSSVFSVSTTEFLTSWTETPSLYYEENLNSQSTESSDFGLTDEPELILVTTSLHDSSSDIVGSGSEPNADVGSEPGLQ</sequence>
<evidence type="ECO:0000313" key="3">
    <source>
        <dbReference type="Proteomes" id="UP001347796"/>
    </source>
</evidence>
<organism evidence="2 3">
    <name type="scientific">Patella caerulea</name>
    <name type="common">Rayed Mediterranean limpet</name>
    <dbReference type="NCBI Taxonomy" id="87958"/>
    <lineage>
        <taxon>Eukaryota</taxon>
        <taxon>Metazoa</taxon>
        <taxon>Spiralia</taxon>
        <taxon>Lophotrochozoa</taxon>
        <taxon>Mollusca</taxon>
        <taxon>Gastropoda</taxon>
        <taxon>Patellogastropoda</taxon>
        <taxon>Patelloidea</taxon>
        <taxon>Patellidae</taxon>
        <taxon>Patella</taxon>
    </lineage>
</organism>
<name>A0AAN8K8Y2_PATCE</name>
<gene>
    <name evidence="2" type="ORF">SNE40_003054</name>
</gene>
<evidence type="ECO:0000256" key="1">
    <source>
        <dbReference type="SAM" id="MobiDB-lite"/>
    </source>
</evidence>
<proteinExistence type="predicted"/>
<evidence type="ECO:0000313" key="2">
    <source>
        <dbReference type="EMBL" id="KAK6191336.1"/>
    </source>
</evidence>